<dbReference type="GO" id="GO:0016706">
    <property type="term" value="F:2-oxoglutarate-dependent dioxygenase activity"/>
    <property type="evidence" value="ECO:0007669"/>
    <property type="project" value="TreeGrafter"/>
</dbReference>
<keyword evidence="3" id="KW-0223">Dioxygenase</keyword>
<dbReference type="Proteomes" id="UP000539350">
    <property type="component" value="Unassembled WGS sequence"/>
</dbReference>
<evidence type="ECO:0000256" key="2">
    <source>
        <dbReference type="ARBA" id="ARBA00022723"/>
    </source>
</evidence>
<gene>
    <name evidence="7" type="ORF">H2508_04310</name>
</gene>
<dbReference type="EMBL" id="JACFXU010000013">
    <property type="protein sequence ID" value="MBA6412328.1"/>
    <property type="molecule type" value="Genomic_DNA"/>
</dbReference>
<dbReference type="PANTHER" id="PTHR13096:SF8">
    <property type="entry name" value="RIBOSOMAL OXYGENASE 1"/>
    <property type="match status" value="1"/>
</dbReference>
<accession>A0A7W2TUS6</accession>
<evidence type="ECO:0000313" key="8">
    <source>
        <dbReference type="Proteomes" id="UP000539350"/>
    </source>
</evidence>
<dbReference type="PROSITE" id="PS51184">
    <property type="entry name" value="JMJC"/>
    <property type="match status" value="1"/>
</dbReference>
<evidence type="ECO:0000256" key="4">
    <source>
        <dbReference type="ARBA" id="ARBA00023002"/>
    </source>
</evidence>
<dbReference type="RefSeq" id="WP_182169183.1">
    <property type="nucleotide sequence ID" value="NZ_JACFXU010000013.1"/>
</dbReference>
<proteinExistence type="predicted"/>
<evidence type="ECO:0000256" key="1">
    <source>
        <dbReference type="ARBA" id="ARBA00001954"/>
    </source>
</evidence>
<evidence type="ECO:0000256" key="3">
    <source>
        <dbReference type="ARBA" id="ARBA00022964"/>
    </source>
</evidence>
<feature type="domain" description="JmjC" evidence="6">
    <location>
        <begin position="97"/>
        <end position="225"/>
    </location>
</feature>
<evidence type="ECO:0000259" key="6">
    <source>
        <dbReference type="PROSITE" id="PS51184"/>
    </source>
</evidence>
<dbReference type="InterPro" id="IPR003347">
    <property type="entry name" value="JmjC_dom"/>
</dbReference>
<keyword evidence="8" id="KW-1185">Reference proteome</keyword>
<dbReference type="SMART" id="SM00558">
    <property type="entry name" value="JmjC"/>
    <property type="match status" value="1"/>
</dbReference>
<name>A0A7W2TUS6_9GAMM</name>
<dbReference type="SUPFAM" id="SSF51197">
    <property type="entry name" value="Clavaminate synthase-like"/>
    <property type="match status" value="1"/>
</dbReference>
<organism evidence="7 8">
    <name type="scientific">Sediminihaliea albiluteola</name>
    <dbReference type="NCBI Taxonomy" id="2758564"/>
    <lineage>
        <taxon>Bacteria</taxon>
        <taxon>Pseudomonadati</taxon>
        <taxon>Pseudomonadota</taxon>
        <taxon>Gammaproteobacteria</taxon>
        <taxon>Cellvibrionales</taxon>
        <taxon>Halieaceae</taxon>
        <taxon>Sediminihaliea</taxon>
    </lineage>
</organism>
<comment type="cofactor">
    <cofactor evidence="1">
        <name>Fe(2+)</name>
        <dbReference type="ChEBI" id="CHEBI:29033"/>
    </cofactor>
</comment>
<evidence type="ECO:0000256" key="5">
    <source>
        <dbReference type="ARBA" id="ARBA00023004"/>
    </source>
</evidence>
<sequence>MSSSGADLQLNIDVEDFLSHYWQRKPLLIRAADTDFVPPLSADELGGLALEEEIESRLVRQQGEDWLVEHGPFQVEDFQRSGPWTLLVQAVDELIPEVAELRQLVNFLPNWRGDDVMVSYATDGGSVGPHFDHYDVFLLQGEGQRLWRLGQQCDEHTPLLEGQSLRILQDFQCQEEYLLNPGDILYVPPGLAHWGIAQGECTTFSIGFRAPAYQDLLARRVDQALENLPAERFFGDPGREAANLPGELSEGDIQRALEQVCELIMRPERADWLGELVTETRYMQEPEPFEQSDVEAVVNGECPLYRELSARIAWREDNGELSVYANGATLVTELQYREAIIELCQNAQLDCSAMQSAQSDSASLAELIHFLLETGSCYVDDE</sequence>
<dbReference type="Pfam" id="PF08007">
    <property type="entry name" value="JmjC_2"/>
    <property type="match status" value="1"/>
</dbReference>
<dbReference type="Pfam" id="PF20514">
    <property type="entry name" value="WHD_ROXA"/>
    <property type="match status" value="1"/>
</dbReference>
<keyword evidence="2" id="KW-0479">Metal-binding</keyword>
<comment type="caution">
    <text evidence="7">The sequence shown here is derived from an EMBL/GenBank/DDBJ whole genome shotgun (WGS) entry which is preliminary data.</text>
</comment>
<dbReference type="InterPro" id="IPR039994">
    <property type="entry name" value="NO66-like"/>
</dbReference>
<keyword evidence="5" id="KW-0408">Iron</keyword>
<dbReference type="Gene3D" id="2.60.120.650">
    <property type="entry name" value="Cupin"/>
    <property type="match status" value="1"/>
</dbReference>
<evidence type="ECO:0000313" key="7">
    <source>
        <dbReference type="EMBL" id="MBA6412328.1"/>
    </source>
</evidence>
<protein>
    <submittedName>
        <fullName evidence="7">Cupin domain-containing protein</fullName>
    </submittedName>
</protein>
<dbReference type="AlphaFoldDB" id="A0A7W2TUS6"/>
<keyword evidence="4" id="KW-0560">Oxidoreductase</keyword>
<dbReference type="InterPro" id="IPR046799">
    <property type="entry name" value="ROXA-like_wH"/>
</dbReference>
<dbReference type="Gene3D" id="3.40.366.30">
    <property type="entry name" value="50S ribosomal protein L16 arginine hydroxylase, Chain A, Domain 2"/>
    <property type="match status" value="1"/>
</dbReference>
<dbReference type="PANTHER" id="PTHR13096">
    <property type="entry name" value="MINA53 MYC INDUCED NUCLEAR ANTIGEN"/>
    <property type="match status" value="1"/>
</dbReference>
<dbReference type="GO" id="GO:0046872">
    <property type="term" value="F:metal ion binding"/>
    <property type="evidence" value="ECO:0007669"/>
    <property type="project" value="UniProtKB-KW"/>
</dbReference>
<reference evidence="7 8" key="1">
    <citation type="submission" date="2020-07" db="EMBL/GenBank/DDBJ databases">
        <title>Halieaceae bacterium, F7430, whole genome shotgun sequencing project.</title>
        <authorList>
            <person name="Jiang S."/>
            <person name="Liu Z.W."/>
            <person name="Du Z.J."/>
        </authorList>
    </citation>
    <scope>NUCLEOTIDE SEQUENCE [LARGE SCALE GENOMIC DNA]</scope>
    <source>
        <strain evidence="7 8">F7430</strain>
    </source>
</reference>